<dbReference type="Gene3D" id="3.40.190.10">
    <property type="entry name" value="Periplasmic binding protein-like II"/>
    <property type="match status" value="2"/>
</dbReference>
<comment type="similarity">
    <text evidence="1">Belongs to the bacterial solute-binding protein ModA family.</text>
</comment>
<dbReference type="Pfam" id="PF13531">
    <property type="entry name" value="SBP_bac_11"/>
    <property type="match status" value="1"/>
</dbReference>
<keyword evidence="3" id="KW-0732">Signal</keyword>
<dbReference type="InterPro" id="IPR050682">
    <property type="entry name" value="ModA/WtpA"/>
</dbReference>
<keyword evidence="4" id="KW-0500">Molybdenum</keyword>
<dbReference type="PANTHER" id="PTHR30632:SF14">
    <property type="entry name" value="TUNGSTATE_MOLYBDATE_CHROMATE-BINDING PROTEIN MODA"/>
    <property type="match status" value="1"/>
</dbReference>
<dbReference type="PANTHER" id="PTHR30632">
    <property type="entry name" value="MOLYBDATE-BINDING PERIPLASMIC PROTEIN"/>
    <property type="match status" value="1"/>
</dbReference>
<dbReference type="NCBIfam" id="TIGR01256">
    <property type="entry name" value="modA"/>
    <property type="match status" value="1"/>
</dbReference>
<evidence type="ECO:0000256" key="3">
    <source>
        <dbReference type="ARBA" id="ARBA00022729"/>
    </source>
</evidence>
<dbReference type="RefSeq" id="WP_006010946.1">
    <property type="nucleotide sequence ID" value="NZ_BAEQ01000028.1"/>
</dbReference>
<dbReference type="GO" id="GO:0046872">
    <property type="term" value="F:metal ion binding"/>
    <property type="evidence" value="ECO:0007669"/>
    <property type="project" value="UniProtKB-KW"/>
</dbReference>
<evidence type="ECO:0000256" key="2">
    <source>
        <dbReference type="ARBA" id="ARBA00022723"/>
    </source>
</evidence>
<dbReference type="GO" id="GO:0015689">
    <property type="term" value="P:molybdate ion transport"/>
    <property type="evidence" value="ECO:0007669"/>
    <property type="project" value="InterPro"/>
</dbReference>
<dbReference type="AlphaFoldDB" id="K6ZZC2"/>
<keyword evidence="2 4" id="KW-0479">Metal-binding</keyword>
<feature type="binding site" evidence="4">
    <location>
        <position position="191"/>
    </location>
    <ligand>
        <name>molybdate</name>
        <dbReference type="ChEBI" id="CHEBI:36264"/>
    </ligand>
</feature>
<reference evidence="6" key="1">
    <citation type="journal article" date="2014" name="Environ. Microbiol.">
        <title>Comparative genomics of the marine bacterial genus Glaciecola reveals the high degree of genomic diversity and genomic characteristic for cold adaptation.</title>
        <authorList>
            <person name="Qin Q.L."/>
            <person name="Xie B.B."/>
            <person name="Yu Y."/>
            <person name="Shu Y.L."/>
            <person name="Rong J.C."/>
            <person name="Zhang Y.J."/>
            <person name="Zhao D.L."/>
            <person name="Chen X.L."/>
            <person name="Zhang X.Y."/>
            <person name="Chen B."/>
            <person name="Zhou B.C."/>
            <person name="Zhang Y.Z."/>
        </authorList>
    </citation>
    <scope>NUCLEOTIDE SEQUENCE [LARGE SCALE GENOMIC DNA]</scope>
    <source>
        <strain evidence="6">ACAM 615</strain>
    </source>
</reference>
<dbReference type="CDD" id="cd13539">
    <property type="entry name" value="PBP2_AvModA"/>
    <property type="match status" value="1"/>
</dbReference>
<sequence>MKFNVTFTLLLSMLCIYLLLHPFKLSNAVDFNQPAFANSSSVKSEAQHANVAVASNFIKPMQELKAKFELKTPYKIRVSYSSSGKFFAQIVNGAPYDLFLSADQVKPDELIKRGKASALGRFTYAQGTLILWSSNATLVNNSPDVLYDNQFRKVALANPKFAPYGQAAVDVLKHLSIVEQTKPKWVMGESISQTYQFVATGNADIGFISFSQKPEHGSYWLIPEYYYNPIKQDAVLLENAEQNPAALAFFEFLNSKDAKNIIQSHHYTVN</sequence>
<gene>
    <name evidence="5" type="primary">modA</name>
    <name evidence="5" type="ORF">GPAL_1777</name>
</gene>
<proteinExistence type="inferred from homology"/>
<evidence type="ECO:0000313" key="5">
    <source>
        <dbReference type="EMBL" id="GAC28640.1"/>
    </source>
</evidence>
<dbReference type="OrthoDB" id="9785015at2"/>
<dbReference type="InterPro" id="IPR044084">
    <property type="entry name" value="AvModA-like_subst-bd"/>
</dbReference>
<comment type="caution">
    <text evidence="5">The sequence shown here is derived from an EMBL/GenBank/DDBJ whole genome shotgun (WGS) entry which is preliminary data.</text>
</comment>
<feature type="binding site" evidence="4">
    <location>
        <position position="83"/>
    </location>
    <ligand>
        <name>molybdate</name>
        <dbReference type="ChEBI" id="CHEBI:36264"/>
    </ligand>
</feature>
<dbReference type="EMBL" id="BAEQ01000028">
    <property type="protein sequence ID" value="GAC28640.1"/>
    <property type="molecule type" value="Genomic_DNA"/>
</dbReference>
<dbReference type="GO" id="GO:0030973">
    <property type="term" value="F:molybdate ion binding"/>
    <property type="evidence" value="ECO:0007669"/>
    <property type="project" value="InterPro"/>
</dbReference>
<dbReference type="Proteomes" id="UP000006251">
    <property type="component" value="Unassembled WGS sequence"/>
</dbReference>
<accession>K6ZZC2</accession>
<evidence type="ECO:0000256" key="4">
    <source>
        <dbReference type="PIRSR" id="PIRSR004846-1"/>
    </source>
</evidence>
<dbReference type="STRING" id="1121922.GCA_000428905_01950"/>
<dbReference type="SUPFAM" id="SSF53850">
    <property type="entry name" value="Periplasmic binding protein-like II"/>
    <property type="match status" value="1"/>
</dbReference>
<dbReference type="PIRSF" id="PIRSF004846">
    <property type="entry name" value="ModA"/>
    <property type="match status" value="1"/>
</dbReference>
<dbReference type="InterPro" id="IPR005950">
    <property type="entry name" value="ModA"/>
</dbReference>
<name>K6ZZC2_9ALTE</name>
<organism evidence="5 6">
    <name type="scientific">Brumicola pallidula DSM 14239 = ACAM 615</name>
    <dbReference type="NCBI Taxonomy" id="1121922"/>
    <lineage>
        <taxon>Bacteria</taxon>
        <taxon>Pseudomonadati</taxon>
        <taxon>Pseudomonadota</taxon>
        <taxon>Gammaproteobacteria</taxon>
        <taxon>Alteromonadales</taxon>
        <taxon>Alteromonadaceae</taxon>
        <taxon>Brumicola</taxon>
    </lineage>
</organism>
<evidence type="ECO:0000313" key="6">
    <source>
        <dbReference type="Proteomes" id="UP000006251"/>
    </source>
</evidence>
<evidence type="ECO:0000256" key="1">
    <source>
        <dbReference type="ARBA" id="ARBA00009175"/>
    </source>
</evidence>
<protein>
    <submittedName>
        <fullName evidence="5">Molybdate transport system substrate-binding protein</fullName>
    </submittedName>
</protein>
<keyword evidence="6" id="KW-1185">Reference proteome</keyword>